<keyword evidence="4" id="KW-1185">Reference proteome</keyword>
<dbReference type="PANTHER" id="PTHR34801">
    <property type="entry name" value="EXPRESSED PROTEIN"/>
    <property type="match status" value="1"/>
</dbReference>
<dbReference type="PROSITE" id="PS51257">
    <property type="entry name" value="PROKAR_LIPOPROTEIN"/>
    <property type="match status" value="1"/>
</dbReference>
<dbReference type="OrthoDB" id="9793534at2"/>
<reference evidence="2 3" key="1">
    <citation type="submission" date="2017-02" db="EMBL/GenBank/DDBJ databases">
        <authorList>
            <person name="Peterson S.W."/>
        </authorList>
    </citation>
    <scope>NUCLEOTIDE SEQUENCE [LARGE SCALE GENOMIC DNA]</scope>
    <source>
        <strain evidence="2 3">CECT 9189</strain>
    </source>
</reference>
<dbReference type="Pfam" id="PF07386">
    <property type="entry name" value="DUF1499"/>
    <property type="match status" value="1"/>
</dbReference>
<evidence type="ECO:0000313" key="1">
    <source>
        <dbReference type="EMBL" id="MEC6833513.1"/>
    </source>
</evidence>
<dbReference type="PIRSF" id="PIRSF026426">
    <property type="entry name" value="DUF1499"/>
    <property type="match status" value="1"/>
</dbReference>
<name>A0A1T4JW51_9GAMM</name>
<reference evidence="1 4" key="2">
    <citation type="submission" date="2024-01" db="EMBL/GenBank/DDBJ databases">
        <title>Active colonisers of the gastrointestinal tract of Atlantic salmon farmed in a warm water region.</title>
        <authorList>
            <person name="Bowman J.P."/>
        </authorList>
    </citation>
    <scope>NUCLEOTIDE SEQUENCE [LARGE SCALE GENOMIC DNA]</scope>
    <source>
        <strain evidence="1 4">S3MW1</strain>
    </source>
</reference>
<dbReference type="AlphaFoldDB" id="A0A1T4JW51"/>
<dbReference type="EMBL" id="FUWP01000001">
    <property type="protein sequence ID" value="SJZ34383.1"/>
    <property type="molecule type" value="Genomic_DNA"/>
</dbReference>
<dbReference type="Proteomes" id="UP001306119">
    <property type="component" value="Unassembled WGS sequence"/>
</dbReference>
<evidence type="ECO:0000313" key="2">
    <source>
        <dbReference type="EMBL" id="SJZ34383.1"/>
    </source>
</evidence>
<evidence type="ECO:0000313" key="4">
    <source>
        <dbReference type="Proteomes" id="UP001306119"/>
    </source>
</evidence>
<dbReference type="Proteomes" id="UP000191116">
    <property type="component" value="Unassembled WGS sequence"/>
</dbReference>
<accession>A0A1T4JW51</accession>
<organism evidence="2 3">
    <name type="scientific">Photobacterium toruni</name>
    <dbReference type="NCBI Taxonomy" id="1935446"/>
    <lineage>
        <taxon>Bacteria</taxon>
        <taxon>Pseudomonadati</taxon>
        <taxon>Pseudomonadota</taxon>
        <taxon>Gammaproteobacteria</taxon>
        <taxon>Vibrionales</taxon>
        <taxon>Vibrionaceae</taxon>
        <taxon>Photobacterium</taxon>
    </lineage>
</organism>
<dbReference type="RefSeq" id="WP_080172837.1">
    <property type="nucleotide sequence ID" value="NZ_AP024854.1"/>
</dbReference>
<protein>
    <submittedName>
        <fullName evidence="1">DUF1499 domain-containing protein</fullName>
    </submittedName>
</protein>
<sequence length="151" mass="17333">MRIFGFITVLSGLISGCADPQSTPWQRQIDTPCDNKSHCVSTTEQREKFKLAPFTLTDKGIQKWSDIIMIAQTLPGAKLIEQDDHYFHLEVHSAVFGFIDDFEVRQQDQQLQVRSISRSGYSDFGVNRKRAQQFRQLLVEQQLIHDTSTSN</sequence>
<dbReference type="EMBL" id="JAYXUG010000020">
    <property type="protein sequence ID" value="MEC6833513.1"/>
    <property type="molecule type" value="Genomic_DNA"/>
</dbReference>
<gene>
    <name evidence="2" type="ORF">CZ814_00067</name>
    <name evidence="1" type="ORF">VXS06_17255</name>
</gene>
<proteinExistence type="predicted"/>
<evidence type="ECO:0000313" key="3">
    <source>
        <dbReference type="Proteomes" id="UP000191116"/>
    </source>
</evidence>
<dbReference type="PANTHER" id="PTHR34801:SF6">
    <property type="entry name" value="SLL1620 PROTEIN"/>
    <property type="match status" value="1"/>
</dbReference>
<dbReference type="InterPro" id="IPR010865">
    <property type="entry name" value="DUF1499"/>
</dbReference>